<dbReference type="EMBL" id="LWQS01000033">
    <property type="protein sequence ID" value="OAN48302.1"/>
    <property type="molecule type" value="Genomic_DNA"/>
</dbReference>
<keyword evidence="9" id="KW-1185">Reference proteome</keyword>
<dbReference type="OrthoDB" id="9777816at2"/>
<dbReference type="RefSeq" id="WP_066783319.1">
    <property type="nucleotide sequence ID" value="NZ_LWQS01000033.1"/>
</dbReference>
<name>A0A178MHX0_9CHLR</name>
<dbReference type="InterPro" id="IPR003018">
    <property type="entry name" value="GAF"/>
</dbReference>
<keyword evidence="5 8" id="KW-0418">Kinase</keyword>
<dbReference type="Gene3D" id="3.30.450.20">
    <property type="entry name" value="PAS domain"/>
    <property type="match status" value="1"/>
</dbReference>
<evidence type="ECO:0000256" key="2">
    <source>
        <dbReference type="ARBA" id="ARBA00012438"/>
    </source>
</evidence>
<evidence type="ECO:0000256" key="3">
    <source>
        <dbReference type="ARBA" id="ARBA00022553"/>
    </source>
</evidence>
<dbReference type="GO" id="GO:0000155">
    <property type="term" value="F:phosphorelay sensor kinase activity"/>
    <property type="evidence" value="ECO:0007669"/>
    <property type="project" value="InterPro"/>
</dbReference>
<dbReference type="InterPro" id="IPR003661">
    <property type="entry name" value="HisK_dim/P_dom"/>
</dbReference>
<dbReference type="PROSITE" id="PS50109">
    <property type="entry name" value="HIS_KIN"/>
    <property type="match status" value="1"/>
</dbReference>
<comment type="caution">
    <text evidence="8">The sequence shown here is derived from an EMBL/GenBank/DDBJ whole genome shotgun (WGS) entry which is preliminary data.</text>
</comment>
<dbReference type="Proteomes" id="UP000078287">
    <property type="component" value="Unassembled WGS sequence"/>
</dbReference>
<keyword evidence="4" id="KW-0808">Transferase</keyword>
<dbReference type="CDD" id="cd16922">
    <property type="entry name" value="HATPase_EvgS-ArcB-TorS-like"/>
    <property type="match status" value="1"/>
</dbReference>
<dbReference type="Pfam" id="PF13188">
    <property type="entry name" value="PAS_8"/>
    <property type="match status" value="1"/>
</dbReference>
<dbReference type="InterPro" id="IPR003594">
    <property type="entry name" value="HATPase_dom"/>
</dbReference>
<dbReference type="InterPro" id="IPR035965">
    <property type="entry name" value="PAS-like_dom_sf"/>
</dbReference>
<dbReference type="InterPro" id="IPR050736">
    <property type="entry name" value="Sensor_HK_Regulatory"/>
</dbReference>
<dbReference type="EC" id="2.7.13.3" evidence="2"/>
<gene>
    <name evidence="8" type="ORF">A6A03_08940</name>
</gene>
<evidence type="ECO:0000256" key="4">
    <source>
        <dbReference type="ARBA" id="ARBA00022679"/>
    </source>
</evidence>
<dbReference type="InterPro" id="IPR005467">
    <property type="entry name" value="His_kinase_dom"/>
</dbReference>
<comment type="catalytic activity">
    <reaction evidence="1">
        <text>ATP + protein L-histidine = ADP + protein N-phospho-L-histidine.</text>
        <dbReference type="EC" id="2.7.13.3"/>
    </reaction>
</comment>
<dbReference type="Pfam" id="PF00512">
    <property type="entry name" value="HisKA"/>
    <property type="match status" value="1"/>
</dbReference>
<dbReference type="Gene3D" id="1.10.287.130">
    <property type="match status" value="1"/>
</dbReference>
<dbReference type="InterPro" id="IPR029016">
    <property type="entry name" value="GAF-like_dom_sf"/>
</dbReference>
<dbReference type="SUPFAM" id="SSF55874">
    <property type="entry name" value="ATPase domain of HSP90 chaperone/DNA topoisomerase II/histidine kinase"/>
    <property type="match status" value="1"/>
</dbReference>
<dbReference type="PANTHER" id="PTHR43711">
    <property type="entry name" value="TWO-COMPONENT HISTIDINE KINASE"/>
    <property type="match status" value="1"/>
</dbReference>
<evidence type="ECO:0000259" key="7">
    <source>
        <dbReference type="PROSITE" id="PS50109"/>
    </source>
</evidence>
<dbReference type="InterPro" id="IPR004358">
    <property type="entry name" value="Sig_transdc_His_kin-like_C"/>
</dbReference>
<protein>
    <recommendedName>
        <fullName evidence="2">histidine kinase</fullName>
        <ecNumber evidence="2">2.7.13.3</ecNumber>
    </recommendedName>
</protein>
<dbReference type="SMART" id="SM00388">
    <property type="entry name" value="HisKA"/>
    <property type="match status" value="1"/>
</dbReference>
<keyword evidence="6" id="KW-0902">Two-component regulatory system</keyword>
<dbReference type="Pfam" id="PF02518">
    <property type="entry name" value="HATPase_c"/>
    <property type="match status" value="1"/>
</dbReference>
<reference evidence="8 9" key="1">
    <citation type="submission" date="2016-04" db="EMBL/GenBank/DDBJ databases">
        <title>Chloroflexus islandicus sp. nov., a thermophilic filamentous anoxygenic phototrophic bacterium from geyser Strokkur (Iceland).</title>
        <authorList>
            <person name="Gaisin V.A."/>
            <person name="Kalashnikov A.M."/>
            <person name="Sukhacheva M.V."/>
            <person name="Grouzdev D.S."/>
            <person name="Ivanov T.M."/>
            <person name="Kuznetsov B."/>
            <person name="Gorlenko V.M."/>
        </authorList>
    </citation>
    <scope>NUCLEOTIDE SEQUENCE [LARGE SCALE GENOMIC DNA]</scope>
    <source>
        <strain evidence="9">isl-2</strain>
    </source>
</reference>
<dbReference type="FunFam" id="3.30.565.10:FF:000006">
    <property type="entry name" value="Sensor histidine kinase WalK"/>
    <property type="match status" value="1"/>
</dbReference>
<dbReference type="SMART" id="SM00065">
    <property type="entry name" value="GAF"/>
    <property type="match status" value="2"/>
</dbReference>
<evidence type="ECO:0000313" key="9">
    <source>
        <dbReference type="Proteomes" id="UP000078287"/>
    </source>
</evidence>
<dbReference type="InterPro" id="IPR000014">
    <property type="entry name" value="PAS"/>
</dbReference>
<evidence type="ECO:0000256" key="6">
    <source>
        <dbReference type="ARBA" id="ARBA00023012"/>
    </source>
</evidence>
<dbReference type="STRING" id="1707952.A6A03_08940"/>
<dbReference type="Gene3D" id="3.30.565.10">
    <property type="entry name" value="Histidine kinase-like ATPase, C-terminal domain"/>
    <property type="match status" value="1"/>
</dbReference>
<dbReference type="SUPFAM" id="SSF55781">
    <property type="entry name" value="GAF domain-like"/>
    <property type="match status" value="2"/>
</dbReference>
<organism evidence="8 9">
    <name type="scientific">Chloroflexus islandicus</name>
    <dbReference type="NCBI Taxonomy" id="1707952"/>
    <lineage>
        <taxon>Bacteria</taxon>
        <taxon>Bacillati</taxon>
        <taxon>Chloroflexota</taxon>
        <taxon>Chloroflexia</taxon>
        <taxon>Chloroflexales</taxon>
        <taxon>Chloroflexineae</taxon>
        <taxon>Chloroflexaceae</taxon>
        <taxon>Chloroflexus</taxon>
    </lineage>
</organism>
<dbReference type="FunFam" id="1.10.287.130:FF:000179">
    <property type="entry name" value="GAF sensor signal transduction histidine kinase"/>
    <property type="match status" value="1"/>
</dbReference>
<evidence type="ECO:0000256" key="5">
    <source>
        <dbReference type="ARBA" id="ARBA00022777"/>
    </source>
</evidence>
<sequence length="730" mass="81744">MTHETDDPTTSMLIVVAAASRILQEEQPLVQRIHRLFGLLRLATRYRDGRLTCWLQSARPGATRQQIYSPESWAYPWDNSLTRSVALGGKTVTKTIALGNSRQTESLPVISAGYLGAPIFWGGRLWGILELRSDDQRRLDGRIGEVIESLKPQLAAAIAQEGARLPRLPTPRVAGETPLGLTLAPSLRQKIIALNEQLDRTLDLHELLGIILRRALEGSGAEAGAITLVDSERHELVLHLYEGYEAERTGAALPAMPRQRWSWDIGLAGQAVKTQRPLLVRDAGREPGLPPGMPFLAELAAPIIADDQVLAVLILHSRRANTFNEEVLAFIDALRERAGRPLARAAAYQVAYETSYHLGQVFSSLPIGLALIDLNGRVIRANPAWYHVWRLPEQSQRPSFFVGIDLVEHLLARLDNPFRLSEFCDLGQRAPDQVFETSLQLRQPYQALHVLSVPTRDSQQQLTGRLWVVSDRTRERESDRLKDEFIGIVSHELRTPLTSILGYTEILLNRQDLDETSQREFLTTVSNEAERLHKLVKDLLDVSRLEAGVVKLNRWAVRLGNIIEELTLQLHTQLVQHKLLIDMRPPLPPVFADRDKVKQIIFNLLSNAIKYSPEGTEIQLTVRYAEASDLPANHPPGQWMLIVVRDQGIGIAPEDQARLFERFQRVDNSNTRQKSGVGLGLYITRLLVELHGGRIWVQSTVGKGSSFSFTLPIWSAPRGELAGDEGGDRE</sequence>
<dbReference type="CDD" id="cd00082">
    <property type="entry name" value="HisKA"/>
    <property type="match status" value="1"/>
</dbReference>
<keyword evidence="3" id="KW-0597">Phosphoprotein</keyword>
<dbReference type="SUPFAM" id="SSF47384">
    <property type="entry name" value="Homodimeric domain of signal transducing histidine kinase"/>
    <property type="match status" value="1"/>
</dbReference>
<dbReference type="SMART" id="SM00387">
    <property type="entry name" value="HATPase_c"/>
    <property type="match status" value="1"/>
</dbReference>
<evidence type="ECO:0000313" key="8">
    <source>
        <dbReference type="EMBL" id="OAN48302.1"/>
    </source>
</evidence>
<feature type="domain" description="Histidine kinase" evidence="7">
    <location>
        <begin position="488"/>
        <end position="715"/>
    </location>
</feature>
<dbReference type="Pfam" id="PF13185">
    <property type="entry name" value="GAF_2"/>
    <property type="match status" value="1"/>
</dbReference>
<dbReference type="Gene3D" id="3.30.450.40">
    <property type="match status" value="2"/>
</dbReference>
<dbReference type="PANTHER" id="PTHR43711:SF31">
    <property type="entry name" value="HISTIDINE KINASE"/>
    <property type="match status" value="1"/>
</dbReference>
<dbReference type="InterPro" id="IPR036890">
    <property type="entry name" value="HATPase_C_sf"/>
</dbReference>
<dbReference type="PRINTS" id="PR00344">
    <property type="entry name" value="BCTRLSENSOR"/>
</dbReference>
<evidence type="ECO:0000256" key="1">
    <source>
        <dbReference type="ARBA" id="ARBA00000085"/>
    </source>
</evidence>
<proteinExistence type="predicted"/>
<accession>A0A178MHX0</accession>
<dbReference type="InterPro" id="IPR036097">
    <property type="entry name" value="HisK_dim/P_sf"/>
</dbReference>
<dbReference type="AlphaFoldDB" id="A0A178MHX0"/>
<dbReference type="SUPFAM" id="SSF55785">
    <property type="entry name" value="PYP-like sensor domain (PAS domain)"/>
    <property type="match status" value="1"/>
</dbReference>